<dbReference type="eggNOG" id="COG0456">
    <property type="taxonomic scope" value="Bacteria"/>
</dbReference>
<dbReference type="EMBL" id="CP000155">
    <property type="protein sequence ID" value="ABC33305.1"/>
    <property type="molecule type" value="Genomic_DNA"/>
</dbReference>
<dbReference type="KEGG" id="hch:HCH_06675"/>
<dbReference type="Gene3D" id="3.40.630.30">
    <property type="match status" value="1"/>
</dbReference>
<dbReference type="AlphaFoldDB" id="Q2S7R9"/>
<dbReference type="Proteomes" id="UP000000238">
    <property type="component" value="Chromosome"/>
</dbReference>
<reference evidence="1 2" key="1">
    <citation type="journal article" date="2005" name="Nucleic Acids Res.">
        <title>Genomic blueprint of Hahella chejuensis, a marine microbe producing an algicidal agent.</title>
        <authorList>
            <person name="Jeong H."/>
            <person name="Yim J.H."/>
            <person name="Lee C."/>
            <person name="Choi S.-H."/>
            <person name="Park Y.K."/>
            <person name="Yoon S.H."/>
            <person name="Hur C.-G."/>
            <person name="Kang H.-Y."/>
            <person name="Kim D."/>
            <person name="Lee H.H."/>
            <person name="Park K.H."/>
            <person name="Park S.-H."/>
            <person name="Park H.-S."/>
            <person name="Lee H.K."/>
            <person name="Oh T.K."/>
            <person name="Kim J.F."/>
        </authorList>
    </citation>
    <scope>NUCLEOTIDE SEQUENCE [LARGE SCALE GENOMIC DNA]</scope>
    <source>
        <strain evidence="1 2">KCTC 2396</strain>
    </source>
</reference>
<dbReference type="SUPFAM" id="SSF55729">
    <property type="entry name" value="Acyl-CoA N-acyltransferases (Nat)"/>
    <property type="match status" value="1"/>
</dbReference>
<dbReference type="InterPro" id="IPR016181">
    <property type="entry name" value="Acyl_CoA_acyltransferase"/>
</dbReference>
<sequence length="96" mass="11354">MTNKLKALRGVKTRQYWSVFIKVSGHHGECCLKYPALLLQWCEEKKVQEIFLGTTLQFLAAHRFYEKDRFTEISPADLPQSFPVMAVDKRFYKRKI</sequence>
<protein>
    <submittedName>
        <fullName evidence="1">Uncharacterized protein</fullName>
    </submittedName>
</protein>
<proteinExistence type="predicted"/>
<evidence type="ECO:0000313" key="1">
    <source>
        <dbReference type="EMBL" id="ABC33305.1"/>
    </source>
</evidence>
<organism evidence="1 2">
    <name type="scientific">Hahella chejuensis (strain KCTC 2396)</name>
    <dbReference type="NCBI Taxonomy" id="349521"/>
    <lineage>
        <taxon>Bacteria</taxon>
        <taxon>Pseudomonadati</taxon>
        <taxon>Pseudomonadota</taxon>
        <taxon>Gammaproteobacteria</taxon>
        <taxon>Oceanospirillales</taxon>
        <taxon>Hahellaceae</taxon>
        <taxon>Hahella</taxon>
    </lineage>
</organism>
<keyword evidence="2" id="KW-1185">Reference proteome</keyword>
<gene>
    <name evidence="1" type="ordered locus">HCH_06675</name>
</gene>
<accession>Q2S7R9</accession>
<dbReference type="HOGENOM" id="CLU_2355796_0_0_6"/>
<evidence type="ECO:0000313" key="2">
    <source>
        <dbReference type="Proteomes" id="UP000000238"/>
    </source>
</evidence>
<name>Q2S7R9_HAHCH</name>
<dbReference type="STRING" id="349521.HCH_06675"/>